<dbReference type="EMBL" id="LRGB01001138">
    <property type="protein sequence ID" value="KZS13496.1"/>
    <property type="molecule type" value="Genomic_DNA"/>
</dbReference>
<gene>
    <name evidence="3" type="ORF">APZ42_021362</name>
</gene>
<evidence type="ECO:0000313" key="3">
    <source>
        <dbReference type="EMBL" id="KZS13496.1"/>
    </source>
</evidence>
<keyword evidence="4" id="KW-1185">Reference proteome</keyword>
<dbReference type="GO" id="GO:0005634">
    <property type="term" value="C:nucleus"/>
    <property type="evidence" value="ECO:0007669"/>
    <property type="project" value="UniProtKB-SubCell"/>
</dbReference>
<accession>A0A0P6ARF5</accession>
<protein>
    <submittedName>
        <fullName evidence="3">Uncharacterized protein</fullName>
    </submittedName>
</protein>
<sequence>MNTESLLNHSPPKKDYRQLHKILKRRCEEISKDNDALSSRLINLKLLIYKSENQCRKLKDRLEYHGVDYHAAAIAAANNYTETPDFLNEKAENNGKSRQKHIRRKRNKTATQKNSSALPNSSLYSIKTSTTEFDAELSNGFTIEKDNLNSL</sequence>
<evidence type="ECO:0000256" key="1">
    <source>
        <dbReference type="ARBA" id="ARBA00004123"/>
    </source>
</evidence>
<organism evidence="3 4">
    <name type="scientific">Daphnia magna</name>
    <dbReference type="NCBI Taxonomy" id="35525"/>
    <lineage>
        <taxon>Eukaryota</taxon>
        <taxon>Metazoa</taxon>
        <taxon>Ecdysozoa</taxon>
        <taxon>Arthropoda</taxon>
        <taxon>Crustacea</taxon>
        <taxon>Branchiopoda</taxon>
        <taxon>Diplostraca</taxon>
        <taxon>Cladocera</taxon>
        <taxon>Anomopoda</taxon>
        <taxon>Daphniidae</taxon>
        <taxon>Daphnia</taxon>
    </lineage>
</organism>
<dbReference type="InterPro" id="IPR056513">
    <property type="entry name" value="INO80F"/>
</dbReference>
<dbReference type="Pfam" id="PF24245">
    <property type="entry name" value="INO80F"/>
    <property type="match status" value="1"/>
</dbReference>
<comment type="subcellular location">
    <subcellularLocation>
        <location evidence="1">Nucleus</location>
    </subcellularLocation>
</comment>
<evidence type="ECO:0000313" key="4">
    <source>
        <dbReference type="Proteomes" id="UP000076858"/>
    </source>
</evidence>
<dbReference type="AlphaFoldDB" id="A0A0P6ARF5"/>
<dbReference type="Proteomes" id="UP000076858">
    <property type="component" value="Unassembled WGS sequence"/>
</dbReference>
<evidence type="ECO:0000256" key="2">
    <source>
        <dbReference type="ARBA" id="ARBA00023242"/>
    </source>
</evidence>
<proteinExistence type="predicted"/>
<name>A0A0P6ARF5_9CRUS</name>
<comment type="caution">
    <text evidence="3">The sequence shown here is derived from an EMBL/GenBank/DDBJ whole genome shotgun (WGS) entry which is preliminary data.</text>
</comment>
<dbReference type="OrthoDB" id="6350505at2759"/>
<reference evidence="3 4" key="1">
    <citation type="submission" date="2016-03" db="EMBL/GenBank/DDBJ databases">
        <title>EvidentialGene: Evidence-directed Construction of Genes on Genomes.</title>
        <authorList>
            <person name="Gilbert D.G."/>
            <person name="Choi J.-H."/>
            <person name="Mockaitis K."/>
            <person name="Colbourne J."/>
            <person name="Pfrender M."/>
        </authorList>
    </citation>
    <scope>NUCLEOTIDE SEQUENCE [LARGE SCALE GENOMIC DNA]</scope>
    <source>
        <strain evidence="3 4">Xinb3</strain>
        <tissue evidence="3">Complete organism</tissue>
    </source>
</reference>
<keyword evidence="2" id="KW-0539">Nucleus</keyword>